<feature type="repeat" description="TPR" evidence="1">
    <location>
        <begin position="697"/>
        <end position="730"/>
    </location>
</feature>
<proteinExistence type="predicted"/>
<evidence type="ECO:0000313" key="4">
    <source>
        <dbReference type="Proteomes" id="UP001233836"/>
    </source>
</evidence>
<dbReference type="Gene3D" id="1.25.40.10">
    <property type="entry name" value="Tetratricopeptide repeat domain"/>
    <property type="match status" value="3"/>
</dbReference>
<reference evidence="3 4" key="1">
    <citation type="submission" date="2023-07" db="EMBL/GenBank/DDBJ databases">
        <title>Sorghum-associated microbial communities from plants grown in Nebraska, USA.</title>
        <authorList>
            <person name="Schachtman D."/>
        </authorList>
    </citation>
    <scope>NUCLEOTIDE SEQUENCE [LARGE SCALE GENOMIC DNA]</scope>
    <source>
        <strain evidence="3 4">DS1314</strain>
    </source>
</reference>
<name>A0ABT9WL41_9BACL</name>
<keyword evidence="1" id="KW-0802">TPR repeat</keyword>
<comment type="caution">
    <text evidence="3">The sequence shown here is derived from an EMBL/GenBank/DDBJ whole genome shotgun (WGS) entry which is preliminary data.</text>
</comment>
<dbReference type="RefSeq" id="WP_307221498.1">
    <property type="nucleotide sequence ID" value="NZ_JAUSTI010000028.1"/>
</dbReference>
<dbReference type="PROSITE" id="PS50293">
    <property type="entry name" value="TPR_REGION"/>
    <property type="match status" value="1"/>
</dbReference>
<feature type="domain" description="Glycosyltransferase 2-like" evidence="2">
    <location>
        <begin position="8"/>
        <end position="90"/>
    </location>
</feature>
<dbReference type="Pfam" id="PF00535">
    <property type="entry name" value="Glycos_transf_2"/>
    <property type="match status" value="1"/>
</dbReference>
<dbReference type="InterPro" id="IPR029044">
    <property type="entry name" value="Nucleotide-diphossugar_trans"/>
</dbReference>
<organism evidence="3 4">
    <name type="scientific">Paenibacillus tundrae</name>
    <dbReference type="NCBI Taxonomy" id="528187"/>
    <lineage>
        <taxon>Bacteria</taxon>
        <taxon>Bacillati</taxon>
        <taxon>Bacillota</taxon>
        <taxon>Bacilli</taxon>
        <taxon>Bacillales</taxon>
        <taxon>Paenibacillaceae</taxon>
        <taxon>Paenibacillus</taxon>
    </lineage>
</organism>
<accession>A0ABT9WL41</accession>
<dbReference type="CDD" id="cd02511">
    <property type="entry name" value="Beta4Glucosyltransferase"/>
    <property type="match status" value="1"/>
</dbReference>
<dbReference type="SUPFAM" id="SSF48452">
    <property type="entry name" value="TPR-like"/>
    <property type="match status" value="2"/>
</dbReference>
<dbReference type="InterPro" id="IPR011990">
    <property type="entry name" value="TPR-like_helical_dom_sf"/>
</dbReference>
<evidence type="ECO:0000256" key="1">
    <source>
        <dbReference type="PROSITE-ProRule" id="PRU00339"/>
    </source>
</evidence>
<dbReference type="PANTHER" id="PTHR43630:SF2">
    <property type="entry name" value="GLYCOSYLTRANSFERASE"/>
    <property type="match status" value="1"/>
</dbReference>
<keyword evidence="4" id="KW-1185">Reference proteome</keyword>
<evidence type="ECO:0000313" key="3">
    <source>
        <dbReference type="EMBL" id="MDQ0173993.1"/>
    </source>
</evidence>
<dbReference type="SMART" id="SM00028">
    <property type="entry name" value="TPR"/>
    <property type="match status" value="4"/>
</dbReference>
<dbReference type="PROSITE" id="PS50005">
    <property type="entry name" value="TPR"/>
    <property type="match status" value="2"/>
</dbReference>
<sequence length="805" mass="91071">MKQGLVGIHMIVQNEEHYLPRCLGSFQSLASECFVTDTGSVDRTVEIARQHQATVLHAKWDEDFASARNISLPLASTDWILCVDADEYAVEGIDELLAFLPTVEPSITKLRVTIINQIGEQEQANVLFQPVRLFRAGRGYRYNGRIHEQLVRGTTGDRERAITVGASVESELPTEIAKGVSVEQEPLAPLVIMHDGYLPSTMATGHKPRRNLKLLQKQLVEQPEHPFHLYNLGVTYCQLGYVEKATEAFAQSLQSTPLEAPYRPTLVRDYTKVLIVLERYDEAHGLLAVERQRYWGYADLHLLFGETLQQQGLEERAYQVYAEAVEHYTDHGTSVNITKIELQSTSDKGHEVQSEPAYVTEQGSATCKPYTAMGRLAQKKGFLQEAAQLYKLALVSMPTYKPAWRGLADVLQQSGEPDERIAEQLKTGWKDQWKEQLQRVAVEADRDITEVIQALASCGAYEQALHILQDQDCNHSIPEADLVHWMLCVNRVSEVQEWAERQYRDGKDHHVFKASDLKMDWAVACWTHGSTLPSSFLAVIELEENSTWRALDRLLCDQNEPETGLGTGTNTETKTKINIEIKTPNNTETRVKSHLKDEGWDQDERIIQPDADSQKVTTSQVSACVQTLAKTIIERAVQTGQLSLAKRLHMKIAELYVEPYERLLHKQWIAEVLYRTGYTMAAAEILIQCMAEGELQAQSLFILGETVYSRGHYDQALALFQQALEQEPGLHRARAGASLCYLQLAKEVIEQEITRSPSVAELTAQLTVLEQKLRLAEGLPWRTVFHAKERRNHVAEQSHFAMHDR</sequence>
<protein>
    <submittedName>
        <fullName evidence="3">Tetratricopeptide (TPR) repeat protein</fullName>
    </submittedName>
</protein>
<dbReference type="Proteomes" id="UP001233836">
    <property type="component" value="Unassembled WGS sequence"/>
</dbReference>
<gene>
    <name evidence="3" type="ORF">J2T19_005513</name>
</gene>
<evidence type="ECO:0000259" key="2">
    <source>
        <dbReference type="Pfam" id="PF00535"/>
    </source>
</evidence>
<dbReference type="InterPro" id="IPR019734">
    <property type="entry name" value="TPR_rpt"/>
</dbReference>
<feature type="repeat" description="TPR" evidence="1">
    <location>
        <begin position="226"/>
        <end position="259"/>
    </location>
</feature>
<dbReference type="SUPFAM" id="SSF53448">
    <property type="entry name" value="Nucleotide-diphospho-sugar transferases"/>
    <property type="match status" value="1"/>
</dbReference>
<dbReference type="Gene3D" id="3.90.550.10">
    <property type="entry name" value="Spore Coat Polysaccharide Biosynthesis Protein SpsA, Chain A"/>
    <property type="match status" value="1"/>
</dbReference>
<dbReference type="EMBL" id="JAUSTI010000028">
    <property type="protein sequence ID" value="MDQ0173993.1"/>
    <property type="molecule type" value="Genomic_DNA"/>
</dbReference>
<dbReference type="InterPro" id="IPR001173">
    <property type="entry name" value="Glyco_trans_2-like"/>
</dbReference>
<dbReference type="PANTHER" id="PTHR43630">
    <property type="entry name" value="POLY-BETA-1,6-N-ACETYL-D-GLUCOSAMINE SYNTHASE"/>
    <property type="match status" value="1"/>
</dbReference>